<evidence type="ECO:0000313" key="1">
    <source>
        <dbReference type="EMBL" id="RCH56846.1"/>
    </source>
</evidence>
<proteinExistence type="predicted"/>
<sequence length="292" mass="32614">MSENDSFLGQGSDRYYTNGFFLYYHKAVDPSRFKSKNLANVIFGLELGQKIFNARSGALPDARYVDRPIAGYLYVSVSENRLYKNEINLKLTGSLAVVGPASGGEVIQNFIHDTFGFYRLNSWPYQVQNDFQLNLNAEGNRLLARTSWADLSLSGYARLGTGFTGAGIGTLIRLGNFNPLYRSVSTQSTASFNEDQPLLHKREFFFYSKPAVHAVLFDATIQGSLFRDHPVAGTEEITTSKEPVLWCNQMGLSYAGSRMIVNLGVTIESSDTKQAEKDTHQWGSVGLMYRFN</sequence>
<gene>
    <name evidence="1" type="ORF">DJ568_03040</name>
</gene>
<dbReference type="Gene3D" id="2.40.128.140">
    <property type="entry name" value="Outer membrane protein"/>
    <property type="match status" value="1"/>
</dbReference>
<dbReference type="Pfam" id="PF09982">
    <property type="entry name" value="LpxR"/>
    <property type="match status" value="1"/>
</dbReference>
<dbReference type="EMBL" id="QGDC01000001">
    <property type="protein sequence ID" value="RCH56846.1"/>
    <property type="molecule type" value="Genomic_DNA"/>
</dbReference>
<dbReference type="AlphaFoldDB" id="A0A367GVI8"/>
<organism evidence="1 2">
    <name type="scientific">Mucilaginibacter hurinus</name>
    <dbReference type="NCBI Taxonomy" id="2201324"/>
    <lineage>
        <taxon>Bacteria</taxon>
        <taxon>Pseudomonadati</taxon>
        <taxon>Bacteroidota</taxon>
        <taxon>Sphingobacteriia</taxon>
        <taxon>Sphingobacteriales</taxon>
        <taxon>Sphingobacteriaceae</taxon>
        <taxon>Mucilaginibacter</taxon>
    </lineage>
</organism>
<keyword evidence="2" id="KW-1185">Reference proteome</keyword>
<accession>A0A367GVI8</accession>
<dbReference type="Proteomes" id="UP000253209">
    <property type="component" value="Unassembled WGS sequence"/>
</dbReference>
<comment type="caution">
    <text evidence="1">The sequence shown here is derived from an EMBL/GenBank/DDBJ whole genome shotgun (WGS) entry which is preliminary data.</text>
</comment>
<name>A0A367GVI8_9SPHI</name>
<dbReference type="InterPro" id="IPR037107">
    <property type="entry name" value="Put_OMP_sf"/>
</dbReference>
<reference evidence="1 2" key="1">
    <citation type="submission" date="2018-05" db="EMBL/GenBank/DDBJ databases">
        <title>Mucilaginibacter hurinus sp. nov., isolated from briquette warehouse soil.</title>
        <authorList>
            <person name="Choi L."/>
        </authorList>
    </citation>
    <scope>NUCLEOTIDE SEQUENCE [LARGE SCALE GENOMIC DNA]</scope>
    <source>
        <strain evidence="1 2">ZR32</strain>
    </source>
</reference>
<protein>
    <submittedName>
        <fullName evidence="1">Lipid A deacylase LpxR family protein</fullName>
    </submittedName>
</protein>
<dbReference type="InterPro" id="IPR018707">
    <property type="entry name" value="LpxR"/>
</dbReference>
<evidence type="ECO:0000313" key="2">
    <source>
        <dbReference type="Proteomes" id="UP000253209"/>
    </source>
</evidence>